<dbReference type="Pfam" id="PF26216">
    <property type="entry name" value="GDPGP1_C"/>
    <property type="match status" value="1"/>
</dbReference>
<dbReference type="SUPFAM" id="SSF54197">
    <property type="entry name" value="HIT-like"/>
    <property type="match status" value="1"/>
</dbReference>
<evidence type="ECO:0000256" key="4">
    <source>
        <dbReference type="ARBA" id="ARBA00018857"/>
    </source>
</evidence>
<accession>A0A5J4SEH3</accession>
<dbReference type="Pfam" id="PF16269">
    <property type="entry name" value="DUF4922"/>
    <property type="match status" value="1"/>
</dbReference>
<dbReference type="Gene3D" id="3.30.428.70">
    <property type="match status" value="1"/>
</dbReference>
<feature type="domain" description="GDPGP1-like C-terminal" evidence="6">
    <location>
        <begin position="171"/>
        <end position="299"/>
    </location>
</feature>
<name>A0A5J4SEH3_9ZZZZ</name>
<comment type="catalytic activity">
    <reaction evidence="1">
        <text>GDP-alpha-D-glucose + phosphate = alpha-D-glucose 1-phosphate + GDP + H(+)</text>
        <dbReference type="Rhea" id="RHEA:30387"/>
        <dbReference type="ChEBI" id="CHEBI:15378"/>
        <dbReference type="ChEBI" id="CHEBI:43474"/>
        <dbReference type="ChEBI" id="CHEBI:58189"/>
        <dbReference type="ChEBI" id="CHEBI:58601"/>
        <dbReference type="ChEBI" id="CHEBI:62230"/>
        <dbReference type="EC" id="2.7.7.78"/>
    </reaction>
</comment>
<sequence length="301" mass="34589">MQQLFKDQLASWETARNHYDALQQVREKELDVNGYLYKVQFNPARLVSSAAKVDDASIRERKCFLCPNHLPAEQKGIVFNGHYRIQVNPFPIFMRHYTVVEQKHVKQRILSRFEDMLSLAKSLDDCVVFYNGPGCGASAPDHAHFQVGNKGFLPVEKDWKNLRTNEVATQGKAVLRVSNDFPCRVLIVESDNDADAIQLFQRLYEALRRMQPDEAEPMMNIVVWYEKERGKIYLFPRRKHRPSCYFSEGERNMLVSPASVDLGGVFILPLEKDFDKITAADVATILEEVGMSPSDFRQLSL</sequence>
<dbReference type="GO" id="GO:0006006">
    <property type="term" value="P:glucose metabolic process"/>
    <property type="evidence" value="ECO:0007669"/>
    <property type="project" value="TreeGrafter"/>
</dbReference>
<evidence type="ECO:0000259" key="5">
    <source>
        <dbReference type="Pfam" id="PF16269"/>
    </source>
</evidence>
<dbReference type="GO" id="GO:0080048">
    <property type="term" value="F:GDP-D-glucose phosphorylase activity"/>
    <property type="evidence" value="ECO:0007669"/>
    <property type="project" value="InterPro"/>
</dbReference>
<evidence type="ECO:0000259" key="6">
    <source>
        <dbReference type="Pfam" id="PF26216"/>
    </source>
</evidence>
<gene>
    <name evidence="7" type="ORF">EZS27_007942</name>
</gene>
<dbReference type="InterPro" id="IPR026506">
    <property type="entry name" value="GDPGP"/>
</dbReference>
<dbReference type="GO" id="GO:0016787">
    <property type="term" value="F:hydrolase activity"/>
    <property type="evidence" value="ECO:0007669"/>
    <property type="project" value="UniProtKB-KW"/>
</dbReference>
<dbReference type="GO" id="GO:0000166">
    <property type="term" value="F:nucleotide binding"/>
    <property type="evidence" value="ECO:0007669"/>
    <property type="project" value="UniProtKB-KW"/>
</dbReference>
<feature type="domain" description="DUF4922" evidence="5">
    <location>
        <begin position="4"/>
        <end position="148"/>
    </location>
</feature>
<comment type="caution">
    <text evidence="7">The sequence shown here is derived from an EMBL/GenBank/DDBJ whole genome shotgun (WGS) entry which is preliminary data.</text>
</comment>
<dbReference type="EC" id="2.7.7.78" evidence="3"/>
<evidence type="ECO:0000256" key="3">
    <source>
        <dbReference type="ARBA" id="ARBA00012507"/>
    </source>
</evidence>
<reference evidence="7" key="1">
    <citation type="submission" date="2019-03" db="EMBL/GenBank/DDBJ databases">
        <title>Single cell metagenomics reveals metabolic interactions within the superorganism composed of flagellate Streblomastix strix and complex community of Bacteroidetes bacteria on its surface.</title>
        <authorList>
            <person name="Treitli S.C."/>
            <person name="Kolisko M."/>
            <person name="Husnik F."/>
            <person name="Keeling P."/>
            <person name="Hampl V."/>
        </authorList>
    </citation>
    <scope>NUCLEOTIDE SEQUENCE</scope>
    <source>
        <strain evidence="7">STM</strain>
    </source>
</reference>
<evidence type="ECO:0000256" key="2">
    <source>
        <dbReference type="ARBA" id="ARBA00003049"/>
    </source>
</evidence>
<protein>
    <recommendedName>
        <fullName evidence="4">GDP-D-glucose phosphorylase 1</fullName>
        <ecNumber evidence="3">2.7.7.78</ecNumber>
    </recommendedName>
</protein>
<dbReference type="InterPro" id="IPR046320">
    <property type="entry name" value="DUF4922"/>
</dbReference>
<organism evidence="7">
    <name type="scientific">termite gut metagenome</name>
    <dbReference type="NCBI Taxonomy" id="433724"/>
    <lineage>
        <taxon>unclassified sequences</taxon>
        <taxon>metagenomes</taxon>
        <taxon>organismal metagenomes</taxon>
    </lineage>
</organism>
<dbReference type="InterPro" id="IPR036265">
    <property type="entry name" value="HIT-like_sf"/>
</dbReference>
<dbReference type="InterPro" id="IPR043171">
    <property type="entry name" value="Ap4A_phos1/2-like"/>
</dbReference>
<dbReference type="PANTHER" id="PTHR20884">
    <property type="entry name" value="GDP-D-GLUCOSE PHOSPHORYLASE 1"/>
    <property type="match status" value="1"/>
</dbReference>
<proteinExistence type="predicted"/>
<dbReference type="InterPro" id="IPR058865">
    <property type="entry name" value="GDPGP1_C"/>
</dbReference>
<evidence type="ECO:0000256" key="1">
    <source>
        <dbReference type="ARBA" id="ARBA00000063"/>
    </source>
</evidence>
<dbReference type="GO" id="GO:0005737">
    <property type="term" value="C:cytoplasm"/>
    <property type="evidence" value="ECO:0007669"/>
    <property type="project" value="UniProtKB-SubCell"/>
</dbReference>
<evidence type="ECO:0000313" key="7">
    <source>
        <dbReference type="EMBL" id="KAA6344427.1"/>
    </source>
</evidence>
<dbReference type="AlphaFoldDB" id="A0A5J4SEH3"/>
<dbReference type="PANTHER" id="PTHR20884:SF8">
    <property type="entry name" value="GDP-D-GLUCOSE PHOSPHORYLASE 1"/>
    <property type="match status" value="1"/>
</dbReference>
<comment type="function">
    <text evidence="2">Specific and highly efficient GDP-D-glucose phosphorylase regulating the levels of GDP-D-glucose in cells.</text>
</comment>
<dbReference type="GO" id="GO:0005085">
    <property type="term" value="F:guanyl-nucleotide exchange factor activity"/>
    <property type="evidence" value="ECO:0007669"/>
    <property type="project" value="UniProtKB-KW"/>
</dbReference>
<dbReference type="EMBL" id="SNRY01000218">
    <property type="protein sequence ID" value="KAA6344427.1"/>
    <property type="molecule type" value="Genomic_DNA"/>
</dbReference>